<evidence type="ECO:0000256" key="1">
    <source>
        <dbReference type="SAM" id="MobiDB-lite"/>
    </source>
</evidence>
<name>A0A2H1VEG1_SPOFR</name>
<reference evidence="2" key="1">
    <citation type="submission" date="2016-07" db="EMBL/GenBank/DDBJ databases">
        <authorList>
            <person name="Bretaudeau A."/>
        </authorList>
    </citation>
    <scope>NUCLEOTIDE SEQUENCE</scope>
    <source>
        <strain evidence="2">Rice</strain>
        <tissue evidence="2">Whole body</tissue>
    </source>
</reference>
<accession>A0A2H1VEG1</accession>
<sequence length="82" mass="9212">MTSLAWGETRGNVLGRLLLTKNHPLVWESHASARMGRLDRSDTTDLQKTGMSLLFTHPSTLSLPRTTSQGRRVSDQHQERAN</sequence>
<protein>
    <submittedName>
        <fullName evidence="2">SFRICE_010001</fullName>
    </submittedName>
</protein>
<proteinExistence type="predicted"/>
<evidence type="ECO:0000313" key="2">
    <source>
        <dbReference type="EMBL" id="SOQ38664.1"/>
    </source>
</evidence>
<gene>
    <name evidence="2" type="ORF">SFRICE_010001</name>
</gene>
<feature type="region of interest" description="Disordered" evidence="1">
    <location>
        <begin position="58"/>
        <end position="82"/>
    </location>
</feature>
<feature type="compositionally biased region" description="Basic and acidic residues" evidence="1">
    <location>
        <begin position="72"/>
        <end position="82"/>
    </location>
</feature>
<dbReference type="AlphaFoldDB" id="A0A2H1VEG1"/>
<feature type="compositionally biased region" description="Polar residues" evidence="1">
    <location>
        <begin position="58"/>
        <end position="71"/>
    </location>
</feature>
<organism evidence="2">
    <name type="scientific">Spodoptera frugiperda</name>
    <name type="common">Fall armyworm</name>
    <dbReference type="NCBI Taxonomy" id="7108"/>
    <lineage>
        <taxon>Eukaryota</taxon>
        <taxon>Metazoa</taxon>
        <taxon>Ecdysozoa</taxon>
        <taxon>Arthropoda</taxon>
        <taxon>Hexapoda</taxon>
        <taxon>Insecta</taxon>
        <taxon>Pterygota</taxon>
        <taxon>Neoptera</taxon>
        <taxon>Endopterygota</taxon>
        <taxon>Lepidoptera</taxon>
        <taxon>Glossata</taxon>
        <taxon>Ditrysia</taxon>
        <taxon>Noctuoidea</taxon>
        <taxon>Noctuidae</taxon>
        <taxon>Amphipyrinae</taxon>
        <taxon>Spodoptera</taxon>
    </lineage>
</organism>
<dbReference type="EMBL" id="ODYU01001867">
    <property type="protein sequence ID" value="SOQ38664.1"/>
    <property type="molecule type" value="Genomic_DNA"/>
</dbReference>